<accession>A0AAV7CI17</accession>
<evidence type="ECO:0000313" key="2">
    <source>
        <dbReference type="Proteomes" id="UP000824782"/>
    </source>
</evidence>
<sequence>MSALGYVTSRVSISLKTFIGHRIGTMRKLLRMKIAFFLAFHRHLRTNPALYLLLSSQLYFLHLLSS</sequence>
<protein>
    <submittedName>
        <fullName evidence="1">Uncharacterized protein</fullName>
    </submittedName>
</protein>
<dbReference type="AlphaFoldDB" id="A0AAV7CI17"/>
<name>A0AAV7CI17_ENGPU</name>
<proteinExistence type="predicted"/>
<evidence type="ECO:0000313" key="1">
    <source>
        <dbReference type="EMBL" id="KAG8584266.1"/>
    </source>
</evidence>
<reference evidence="1" key="1">
    <citation type="thesis" date="2020" institute="ProQuest LLC" country="789 East Eisenhower Parkway, Ann Arbor, MI, USA">
        <title>Comparative Genomics and Chromosome Evolution.</title>
        <authorList>
            <person name="Mudd A.B."/>
        </authorList>
    </citation>
    <scope>NUCLEOTIDE SEQUENCE</scope>
    <source>
        <strain evidence="1">237g6f4</strain>
        <tissue evidence="1">Blood</tissue>
    </source>
</reference>
<dbReference type="EMBL" id="WNYA01000003">
    <property type="protein sequence ID" value="KAG8584266.1"/>
    <property type="molecule type" value="Genomic_DNA"/>
</dbReference>
<organism evidence="1 2">
    <name type="scientific">Engystomops pustulosus</name>
    <name type="common">Tungara frog</name>
    <name type="synonym">Physalaemus pustulosus</name>
    <dbReference type="NCBI Taxonomy" id="76066"/>
    <lineage>
        <taxon>Eukaryota</taxon>
        <taxon>Metazoa</taxon>
        <taxon>Chordata</taxon>
        <taxon>Craniata</taxon>
        <taxon>Vertebrata</taxon>
        <taxon>Euteleostomi</taxon>
        <taxon>Amphibia</taxon>
        <taxon>Batrachia</taxon>
        <taxon>Anura</taxon>
        <taxon>Neobatrachia</taxon>
        <taxon>Hyloidea</taxon>
        <taxon>Leptodactylidae</taxon>
        <taxon>Leiuperinae</taxon>
        <taxon>Engystomops</taxon>
    </lineage>
</organism>
<gene>
    <name evidence="1" type="ORF">GDO81_008760</name>
</gene>
<comment type="caution">
    <text evidence="1">The sequence shown here is derived from an EMBL/GenBank/DDBJ whole genome shotgun (WGS) entry which is preliminary data.</text>
</comment>
<keyword evidence="2" id="KW-1185">Reference proteome</keyword>
<dbReference type="Proteomes" id="UP000824782">
    <property type="component" value="Unassembled WGS sequence"/>
</dbReference>